<sequence>MPSRDYAGDVKQASVVNRDKGIKWALVAMAAAVLSAPGMAEDLARVQRQSRPPQDPSHDPNYSVFVRALPPNANPPAGPQPPNSPIRFANDFAQPAQQSPPPPQFSVRNQPQHQFQQQLPQQQPQQHPQQPQQQQQLLQFQFNRQQQPQQQPLSPQQLLLQQQYQQQQQQQQQQQFRQFQQQNPQHQPQISIQQPQQQFQQQHVFNNQQQHRQQQPPPQQQFINSQQQQQQFPQQHQQQVPQQRQQFSFSDGNQQANVAFAFPQQAAVTPSTTPQPPPAFQSFPRHSFSVSSSSSSEDALRQGKIVGSIQPPAQVIQKSPASEIESSKQAEAKDKAAKGKDKDKDEYVVYYYYYYDDDNKKNNLSLNFDDVPSLEGFDKTDGSKLKGKSSTQRLASPNPQNRFEPKTVTTSPPSGQQPAPPPAFPLEQGVTTAPQTVTQVSVSVSVSEGTHALLPSQPFEAKRPPLAGPPSLEFTGAKLVPDPGVLLGPAPDVRGLVTPQGSSVSTVPPSTDTHVVNEISGRKGADLLTTSAETTTPTTTTSTTEPPTTLAPTTTTTEEPTTTTEKTKRPFGNRRRFGGAHGAGPHIRGPGSRKSHTTSTTTTPATSSTRRLLGGLRRNRPTPRSPSSRLQFGRRPSPIHSRHQKEEEPEEEEGASSPADAEPTTTTAASTSNGKKRFGGGSRFGGKSSRTRGSSTATASSTTAAPKRPVARPSSGALFGRTNRGSRPRTPFTRHRPGHKKVEEEEKPEENEESSPATTPENKEEASAASTETASKHEETAAAASESEATSEDSHATEAPAVTPESKPAHGRNRFGSRPRPPLFGGRPRPTLGR</sequence>
<evidence type="ECO:0000256" key="1">
    <source>
        <dbReference type="SAM" id="MobiDB-lite"/>
    </source>
</evidence>
<reference evidence="2" key="1">
    <citation type="journal article" date="2020" name="Cell">
        <title>Large-Scale Comparative Analyses of Tick Genomes Elucidate Their Genetic Diversity and Vector Capacities.</title>
        <authorList>
            <consortium name="Tick Genome and Microbiome Consortium (TIGMIC)"/>
            <person name="Jia N."/>
            <person name="Wang J."/>
            <person name="Shi W."/>
            <person name="Du L."/>
            <person name="Sun Y."/>
            <person name="Zhan W."/>
            <person name="Jiang J.F."/>
            <person name="Wang Q."/>
            <person name="Zhang B."/>
            <person name="Ji P."/>
            <person name="Bell-Sakyi L."/>
            <person name="Cui X.M."/>
            <person name="Yuan T.T."/>
            <person name="Jiang B.G."/>
            <person name="Yang W.F."/>
            <person name="Lam T.T."/>
            <person name="Chang Q.C."/>
            <person name="Ding S.J."/>
            <person name="Wang X.J."/>
            <person name="Zhu J.G."/>
            <person name="Ruan X.D."/>
            <person name="Zhao L."/>
            <person name="Wei J.T."/>
            <person name="Ye R.Z."/>
            <person name="Que T.C."/>
            <person name="Du C.H."/>
            <person name="Zhou Y.H."/>
            <person name="Cheng J.X."/>
            <person name="Dai P.F."/>
            <person name="Guo W.B."/>
            <person name="Han X.H."/>
            <person name="Huang E.J."/>
            <person name="Li L.F."/>
            <person name="Wei W."/>
            <person name="Gao Y.C."/>
            <person name="Liu J.Z."/>
            <person name="Shao H.Z."/>
            <person name="Wang X."/>
            <person name="Wang C.C."/>
            <person name="Yang T.C."/>
            <person name="Huo Q.B."/>
            <person name="Li W."/>
            <person name="Chen H.Y."/>
            <person name="Chen S.E."/>
            <person name="Zhou L.G."/>
            <person name="Ni X.B."/>
            <person name="Tian J.H."/>
            <person name="Sheng Y."/>
            <person name="Liu T."/>
            <person name="Pan Y.S."/>
            <person name="Xia L.Y."/>
            <person name="Li J."/>
            <person name="Zhao F."/>
            <person name="Cao W.C."/>
        </authorList>
    </citation>
    <scope>NUCLEOTIDE SEQUENCE</scope>
    <source>
        <strain evidence="2">Rmic-2018</strain>
    </source>
</reference>
<feature type="compositionally biased region" description="Low complexity" evidence="1">
    <location>
        <begin position="497"/>
        <end position="516"/>
    </location>
</feature>
<organism evidence="2 3">
    <name type="scientific">Rhipicephalus microplus</name>
    <name type="common">Cattle tick</name>
    <name type="synonym">Boophilus microplus</name>
    <dbReference type="NCBI Taxonomy" id="6941"/>
    <lineage>
        <taxon>Eukaryota</taxon>
        <taxon>Metazoa</taxon>
        <taxon>Ecdysozoa</taxon>
        <taxon>Arthropoda</taxon>
        <taxon>Chelicerata</taxon>
        <taxon>Arachnida</taxon>
        <taxon>Acari</taxon>
        <taxon>Parasitiformes</taxon>
        <taxon>Ixodida</taxon>
        <taxon>Ixodoidea</taxon>
        <taxon>Ixodidae</taxon>
        <taxon>Rhipicephalinae</taxon>
        <taxon>Rhipicephalus</taxon>
        <taxon>Boophilus</taxon>
    </lineage>
</organism>
<feature type="compositionally biased region" description="Low complexity" evidence="1">
    <location>
        <begin position="597"/>
        <end position="616"/>
    </location>
</feature>
<evidence type="ECO:0000313" key="3">
    <source>
        <dbReference type="Proteomes" id="UP000821866"/>
    </source>
</evidence>
<feature type="compositionally biased region" description="Basic residues" evidence="1">
    <location>
        <begin position="724"/>
        <end position="739"/>
    </location>
</feature>
<feature type="compositionally biased region" description="Basic and acidic residues" evidence="1">
    <location>
        <begin position="325"/>
        <end position="341"/>
    </location>
</feature>
<evidence type="ECO:0000313" key="2">
    <source>
        <dbReference type="EMBL" id="KAH8042846.1"/>
    </source>
</evidence>
<name>A0A9J6F903_RHIMP</name>
<feature type="region of interest" description="Disordered" evidence="1">
    <location>
        <begin position="43"/>
        <end position="135"/>
    </location>
</feature>
<feature type="compositionally biased region" description="Low complexity" evidence="1">
    <location>
        <begin position="528"/>
        <end position="564"/>
    </location>
</feature>
<feature type="compositionally biased region" description="Low complexity" evidence="1">
    <location>
        <begin position="105"/>
        <end position="135"/>
    </location>
</feature>
<feature type="compositionally biased region" description="Low complexity" evidence="1">
    <location>
        <begin position="818"/>
        <end position="834"/>
    </location>
</feature>
<feature type="compositionally biased region" description="Polar residues" evidence="1">
    <location>
        <begin position="388"/>
        <end position="401"/>
    </location>
</feature>
<proteinExistence type="predicted"/>
<feature type="compositionally biased region" description="Pro residues" evidence="1">
    <location>
        <begin position="72"/>
        <end position="84"/>
    </location>
</feature>
<dbReference type="Proteomes" id="UP000821866">
    <property type="component" value="Chromosome 1"/>
</dbReference>
<feature type="region of interest" description="Disordered" evidence="1">
    <location>
        <begin position="369"/>
        <end position="429"/>
    </location>
</feature>
<feature type="compositionally biased region" description="Low complexity" evidence="1">
    <location>
        <begin position="655"/>
        <end position="672"/>
    </location>
</feature>
<feature type="region of interest" description="Disordered" evidence="1">
    <location>
        <begin position="175"/>
        <end position="249"/>
    </location>
</feature>
<feature type="region of interest" description="Disordered" evidence="1">
    <location>
        <begin position="491"/>
        <end position="834"/>
    </location>
</feature>
<keyword evidence="3" id="KW-1185">Reference proteome</keyword>
<protein>
    <submittedName>
        <fullName evidence="2">Uncharacterized protein</fullName>
    </submittedName>
</protein>
<dbReference type="VEuPathDB" id="VectorBase:LOC119185802"/>
<gene>
    <name evidence="2" type="ORF">HPB51_026111</name>
</gene>
<comment type="caution">
    <text evidence="2">The sequence shown here is derived from an EMBL/GenBank/DDBJ whole genome shotgun (WGS) entry which is preliminary data.</text>
</comment>
<feature type="compositionally biased region" description="Low complexity" evidence="1">
    <location>
        <begin position="175"/>
        <end position="247"/>
    </location>
</feature>
<accession>A0A9J6F903</accession>
<feature type="compositionally biased region" description="Low complexity" evidence="1">
    <location>
        <begin position="685"/>
        <end position="708"/>
    </location>
</feature>
<feature type="compositionally biased region" description="Basic residues" evidence="1">
    <location>
        <begin position="569"/>
        <end position="578"/>
    </location>
</feature>
<feature type="region of interest" description="Disordered" evidence="1">
    <location>
        <begin position="266"/>
        <end position="341"/>
    </location>
</feature>
<reference evidence="2" key="2">
    <citation type="submission" date="2021-09" db="EMBL/GenBank/DDBJ databases">
        <authorList>
            <person name="Jia N."/>
            <person name="Wang J."/>
            <person name="Shi W."/>
            <person name="Du L."/>
            <person name="Sun Y."/>
            <person name="Zhan W."/>
            <person name="Jiang J."/>
            <person name="Wang Q."/>
            <person name="Zhang B."/>
            <person name="Ji P."/>
            <person name="Sakyi L.B."/>
            <person name="Cui X."/>
            <person name="Yuan T."/>
            <person name="Jiang B."/>
            <person name="Yang W."/>
            <person name="Lam T.T.-Y."/>
            <person name="Chang Q."/>
            <person name="Ding S."/>
            <person name="Wang X."/>
            <person name="Zhu J."/>
            <person name="Ruan X."/>
            <person name="Zhao L."/>
            <person name="Wei J."/>
            <person name="Que T."/>
            <person name="Du C."/>
            <person name="Cheng J."/>
            <person name="Dai P."/>
            <person name="Han X."/>
            <person name="Huang E."/>
            <person name="Gao Y."/>
            <person name="Liu J."/>
            <person name="Shao H."/>
            <person name="Ye R."/>
            <person name="Li L."/>
            <person name="Wei W."/>
            <person name="Wang X."/>
            <person name="Wang C."/>
            <person name="Huo Q."/>
            <person name="Li W."/>
            <person name="Guo W."/>
            <person name="Chen H."/>
            <person name="Chen S."/>
            <person name="Zhou L."/>
            <person name="Zhou L."/>
            <person name="Ni X."/>
            <person name="Tian J."/>
            <person name="Zhou Y."/>
            <person name="Sheng Y."/>
            <person name="Liu T."/>
            <person name="Pan Y."/>
            <person name="Xia L."/>
            <person name="Li J."/>
            <person name="Zhao F."/>
            <person name="Cao W."/>
        </authorList>
    </citation>
    <scope>NUCLEOTIDE SEQUENCE</scope>
    <source>
        <strain evidence="2">Rmic-2018</strain>
        <tissue evidence="2">Larvae</tissue>
    </source>
</reference>
<feature type="compositionally biased region" description="Low complexity" evidence="1">
    <location>
        <begin position="287"/>
        <end position="296"/>
    </location>
</feature>
<dbReference type="EMBL" id="JABSTU010000001">
    <property type="protein sequence ID" value="KAH8042846.1"/>
    <property type="molecule type" value="Genomic_DNA"/>
</dbReference>
<feature type="region of interest" description="Disordered" evidence="1">
    <location>
        <begin position="455"/>
        <end position="475"/>
    </location>
</feature>
<dbReference type="AlphaFoldDB" id="A0A9J6F903"/>